<gene>
    <name evidence="8" type="ORF">EKO23_10650</name>
</gene>
<dbReference type="InterPro" id="IPR050074">
    <property type="entry name" value="DHO_dehydrogenase"/>
</dbReference>
<evidence type="ECO:0000259" key="7">
    <source>
        <dbReference type="Pfam" id="PF01180"/>
    </source>
</evidence>
<comment type="cofactor">
    <cofactor evidence="1">
        <name>FMN</name>
        <dbReference type="ChEBI" id="CHEBI:58210"/>
    </cofactor>
</comment>
<keyword evidence="3" id="KW-0285">Flavoprotein</keyword>
<dbReference type="InterPro" id="IPR005720">
    <property type="entry name" value="Dihydroorotate_DH_cat"/>
</dbReference>
<dbReference type="GO" id="GO:0004152">
    <property type="term" value="F:dihydroorotate dehydrogenase activity"/>
    <property type="evidence" value="ECO:0007669"/>
    <property type="project" value="InterPro"/>
</dbReference>
<feature type="domain" description="Dihydroorotate dehydrogenase catalytic" evidence="7">
    <location>
        <begin position="8"/>
        <end position="273"/>
    </location>
</feature>
<keyword evidence="9" id="KW-1185">Reference proteome</keyword>
<accession>A0A4Q4ZFA0</accession>
<proteinExistence type="predicted"/>
<dbReference type="GO" id="GO:0005737">
    <property type="term" value="C:cytoplasm"/>
    <property type="evidence" value="ECO:0007669"/>
    <property type="project" value="InterPro"/>
</dbReference>
<keyword evidence="6" id="KW-0560">Oxidoreductase</keyword>
<evidence type="ECO:0000256" key="3">
    <source>
        <dbReference type="ARBA" id="ARBA00022630"/>
    </source>
</evidence>
<dbReference type="OrthoDB" id="9794954at2"/>
<organism evidence="8 9">
    <name type="scientific">Nocardioides guangzhouensis</name>
    <dbReference type="NCBI Taxonomy" id="2497878"/>
    <lineage>
        <taxon>Bacteria</taxon>
        <taxon>Bacillati</taxon>
        <taxon>Actinomycetota</taxon>
        <taxon>Actinomycetes</taxon>
        <taxon>Propionibacteriales</taxon>
        <taxon>Nocardioidaceae</taxon>
        <taxon>Nocardioides</taxon>
    </lineage>
</organism>
<evidence type="ECO:0000313" key="8">
    <source>
        <dbReference type="EMBL" id="RYP86071.1"/>
    </source>
</evidence>
<dbReference type="GO" id="GO:0044205">
    <property type="term" value="P:'de novo' UMP biosynthetic process"/>
    <property type="evidence" value="ECO:0007669"/>
    <property type="project" value="UniProtKB-UniPathway"/>
</dbReference>
<dbReference type="UniPathway" id="UPA00070"/>
<dbReference type="EMBL" id="SDKM01000013">
    <property type="protein sequence ID" value="RYP86071.1"/>
    <property type="molecule type" value="Genomic_DNA"/>
</dbReference>
<dbReference type="Pfam" id="PF01180">
    <property type="entry name" value="DHO_dh"/>
    <property type="match status" value="1"/>
</dbReference>
<dbReference type="AlphaFoldDB" id="A0A4Q4ZFA0"/>
<keyword evidence="4" id="KW-0288">FMN</keyword>
<comment type="caution">
    <text evidence="8">The sequence shown here is derived from an EMBL/GenBank/DDBJ whole genome shotgun (WGS) entry which is preliminary data.</text>
</comment>
<keyword evidence="5" id="KW-0665">Pyrimidine biosynthesis</keyword>
<dbReference type="GO" id="GO:0006207">
    <property type="term" value="P:'de novo' pyrimidine nucleobase biosynthetic process"/>
    <property type="evidence" value="ECO:0007669"/>
    <property type="project" value="TreeGrafter"/>
</dbReference>
<dbReference type="SUPFAM" id="SSF51395">
    <property type="entry name" value="FMN-linked oxidoreductases"/>
    <property type="match status" value="1"/>
</dbReference>
<dbReference type="InterPro" id="IPR012135">
    <property type="entry name" value="Dihydroorotate_DH_1_2"/>
</dbReference>
<name>A0A4Q4ZFA0_9ACTN</name>
<dbReference type="RefSeq" id="WP_134717008.1">
    <property type="nucleotide sequence ID" value="NZ_SDKM01000013.1"/>
</dbReference>
<protein>
    <submittedName>
        <fullName evidence="8">Dihydroorotate dehydrogenase</fullName>
    </submittedName>
</protein>
<evidence type="ECO:0000256" key="1">
    <source>
        <dbReference type="ARBA" id="ARBA00001917"/>
    </source>
</evidence>
<evidence type="ECO:0000256" key="4">
    <source>
        <dbReference type="ARBA" id="ARBA00022643"/>
    </source>
</evidence>
<dbReference type="InterPro" id="IPR013785">
    <property type="entry name" value="Aldolase_TIM"/>
</dbReference>
<dbReference type="Gene3D" id="3.20.20.70">
    <property type="entry name" value="Aldolase class I"/>
    <property type="match status" value="1"/>
</dbReference>
<dbReference type="PANTHER" id="PTHR48109">
    <property type="entry name" value="DIHYDROOROTATE DEHYDROGENASE (QUINONE), MITOCHONDRIAL-RELATED"/>
    <property type="match status" value="1"/>
</dbReference>
<dbReference type="PIRSF" id="PIRSF000164">
    <property type="entry name" value="DHO_oxidase"/>
    <property type="match status" value="1"/>
</dbReference>
<evidence type="ECO:0000256" key="2">
    <source>
        <dbReference type="ARBA" id="ARBA00004725"/>
    </source>
</evidence>
<dbReference type="PANTHER" id="PTHR48109:SF1">
    <property type="entry name" value="DIHYDROOROTATE DEHYDROGENASE (FUMARATE)"/>
    <property type="match status" value="1"/>
</dbReference>
<dbReference type="Proteomes" id="UP000295198">
    <property type="component" value="Unassembled WGS sequence"/>
</dbReference>
<comment type="pathway">
    <text evidence="2">Pyrimidine metabolism; UMP biosynthesis via de novo pathway.</text>
</comment>
<sequence>MTATAPEVAIAGLALASPVLVAAGCGGTGRELAALDGLTGVGGFVTRTITLDPREGHPGRRVHETDAGFVHATGLANPGLHQFLATELPWLAAADVRTVVSVAASSLGEYADLARRLGDSPGVDGLELDLATPDGPALGLFDTREPFQAARAVAAVRRDLPRGTALLAKVGHDPLRVVETARAVAEAGADAVVLGNALPALLPDGRPGGLSGPAVRPVALRTVAEVHAALPGLPLVGAGGAAGADHVRAFLAAGATAVQIGAALLHDPTCAARAAADLRGET</sequence>
<reference evidence="8 9" key="1">
    <citation type="submission" date="2019-01" db="EMBL/GenBank/DDBJ databases">
        <title>Nocardioides guangzhouensis sp. nov., an actinobacterium isolated from soil.</title>
        <authorList>
            <person name="Fu Y."/>
            <person name="Cai Y."/>
            <person name="Lin Z."/>
            <person name="Chen P."/>
        </authorList>
    </citation>
    <scope>NUCLEOTIDE SEQUENCE [LARGE SCALE GENOMIC DNA]</scope>
    <source>
        <strain evidence="8 9">130</strain>
    </source>
</reference>
<evidence type="ECO:0000256" key="6">
    <source>
        <dbReference type="ARBA" id="ARBA00023002"/>
    </source>
</evidence>
<evidence type="ECO:0000313" key="9">
    <source>
        <dbReference type="Proteomes" id="UP000295198"/>
    </source>
</evidence>
<evidence type="ECO:0000256" key="5">
    <source>
        <dbReference type="ARBA" id="ARBA00022975"/>
    </source>
</evidence>